<evidence type="ECO:0000256" key="8">
    <source>
        <dbReference type="ARBA" id="ARBA00023136"/>
    </source>
</evidence>
<dbReference type="InterPro" id="IPR039205">
    <property type="entry name" value="NDUFA11"/>
</dbReference>
<dbReference type="GO" id="GO:0006120">
    <property type="term" value="P:mitochondrial electron transport, NADH to ubiquinone"/>
    <property type="evidence" value="ECO:0007669"/>
    <property type="project" value="InterPro"/>
</dbReference>
<feature type="transmembrane region" description="Helical" evidence="11">
    <location>
        <begin position="60"/>
        <end position="84"/>
    </location>
</feature>
<evidence type="ECO:0000313" key="13">
    <source>
        <dbReference type="Proteomes" id="UP001159042"/>
    </source>
</evidence>
<dbReference type="GO" id="GO:0045271">
    <property type="term" value="C:respiratory chain complex I"/>
    <property type="evidence" value="ECO:0007669"/>
    <property type="project" value="InterPro"/>
</dbReference>
<evidence type="ECO:0000256" key="1">
    <source>
        <dbReference type="ARBA" id="ARBA00004292"/>
    </source>
</evidence>
<sequence>MSTTAETRPYKYFDTPDGQDTFKKLWAALKPTAMIAFGVATTDVMLYSHPKGYLPTLARYATVGLPIMGVTTTFVCTTNMVTSLRKKDDLFNWFVGGFAAGSVFGFITKKPMVGFNMGMLLGVAAMIKKHGVDHGWVFHPSDVSVTMSSSLRPLIPDLTLTKTAAWKLDHW</sequence>
<comment type="caution">
    <text evidence="12">The sequence shown here is derived from an EMBL/GenBank/DDBJ whole genome shotgun (WGS) entry which is preliminary data.</text>
</comment>
<comment type="subcellular location">
    <subcellularLocation>
        <location evidence="1">Mitochondrion inner membrane</location>
        <topology evidence="1">Multi-pass membrane protein</topology>
        <orientation evidence="1">Matrix side</orientation>
    </subcellularLocation>
</comment>
<name>A0AAV8WIJ0_9CUCU</name>
<gene>
    <name evidence="12" type="ORF">NQ315_009800</name>
</gene>
<evidence type="ECO:0000256" key="10">
    <source>
        <dbReference type="ARBA" id="ARBA00031497"/>
    </source>
</evidence>
<keyword evidence="8 11" id="KW-0472">Membrane</keyword>
<protein>
    <recommendedName>
        <fullName evidence="3">NADH dehydrogenase [ubiquinone] 1 alpha subcomplex subunit 11</fullName>
    </recommendedName>
    <alternativeName>
        <fullName evidence="9">Complex I-B14.7</fullName>
    </alternativeName>
    <alternativeName>
        <fullName evidence="10">NADH-ubiquinone oxidoreductase subunit B14.7</fullName>
    </alternativeName>
</protein>
<dbReference type="Proteomes" id="UP001159042">
    <property type="component" value="Unassembled WGS sequence"/>
</dbReference>
<reference evidence="12 13" key="1">
    <citation type="journal article" date="2023" name="Insect Mol. Biol.">
        <title>Genome sequencing provides insights into the evolution of gene families encoding plant cell wall-degrading enzymes in longhorned beetles.</title>
        <authorList>
            <person name="Shin N.R."/>
            <person name="Okamura Y."/>
            <person name="Kirsch R."/>
            <person name="Pauchet Y."/>
        </authorList>
    </citation>
    <scope>NUCLEOTIDE SEQUENCE [LARGE SCALE GENOMIC DNA]</scope>
    <source>
        <strain evidence="12">EAD_L_NR</strain>
    </source>
</reference>
<evidence type="ECO:0000313" key="12">
    <source>
        <dbReference type="EMBL" id="KAJ8925947.1"/>
    </source>
</evidence>
<dbReference type="EMBL" id="JANEYG010000001">
    <property type="protein sequence ID" value="KAJ8925947.1"/>
    <property type="molecule type" value="Genomic_DNA"/>
</dbReference>
<evidence type="ECO:0000256" key="2">
    <source>
        <dbReference type="ARBA" id="ARBA00008699"/>
    </source>
</evidence>
<keyword evidence="7" id="KW-0496">Mitochondrion</keyword>
<dbReference type="PANTHER" id="PTHR21382:SF1">
    <property type="entry name" value="NADH DEHYDROGENASE [UBIQUINONE] 1 ALPHA SUBCOMPLEX SUBUNIT 11"/>
    <property type="match status" value="1"/>
</dbReference>
<keyword evidence="6 11" id="KW-1133">Transmembrane helix</keyword>
<evidence type="ECO:0000256" key="7">
    <source>
        <dbReference type="ARBA" id="ARBA00023128"/>
    </source>
</evidence>
<keyword evidence="13" id="KW-1185">Reference proteome</keyword>
<organism evidence="12 13">
    <name type="scientific">Exocentrus adspersus</name>
    <dbReference type="NCBI Taxonomy" id="1586481"/>
    <lineage>
        <taxon>Eukaryota</taxon>
        <taxon>Metazoa</taxon>
        <taxon>Ecdysozoa</taxon>
        <taxon>Arthropoda</taxon>
        <taxon>Hexapoda</taxon>
        <taxon>Insecta</taxon>
        <taxon>Pterygota</taxon>
        <taxon>Neoptera</taxon>
        <taxon>Endopterygota</taxon>
        <taxon>Coleoptera</taxon>
        <taxon>Polyphaga</taxon>
        <taxon>Cucujiformia</taxon>
        <taxon>Chrysomeloidea</taxon>
        <taxon>Cerambycidae</taxon>
        <taxon>Lamiinae</taxon>
        <taxon>Acanthocinini</taxon>
        <taxon>Exocentrus</taxon>
    </lineage>
</organism>
<evidence type="ECO:0000256" key="5">
    <source>
        <dbReference type="ARBA" id="ARBA00022792"/>
    </source>
</evidence>
<dbReference type="PANTHER" id="PTHR21382">
    <property type="entry name" value="NADH-UBIQUINONE OXIDOREDUCTASE SUBUNIT"/>
    <property type="match status" value="1"/>
</dbReference>
<proteinExistence type="inferred from homology"/>
<evidence type="ECO:0000256" key="6">
    <source>
        <dbReference type="ARBA" id="ARBA00022989"/>
    </source>
</evidence>
<keyword evidence="5" id="KW-0999">Mitochondrion inner membrane</keyword>
<accession>A0AAV8WIJ0</accession>
<feature type="transmembrane region" description="Helical" evidence="11">
    <location>
        <begin position="25"/>
        <end position="48"/>
    </location>
</feature>
<evidence type="ECO:0000256" key="4">
    <source>
        <dbReference type="ARBA" id="ARBA00022692"/>
    </source>
</evidence>
<keyword evidence="4 11" id="KW-0812">Transmembrane</keyword>
<feature type="transmembrane region" description="Helical" evidence="11">
    <location>
        <begin position="90"/>
        <end position="107"/>
    </location>
</feature>
<evidence type="ECO:0000256" key="11">
    <source>
        <dbReference type="SAM" id="Phobius"/>
    </source>
</evidence>
<dbReference type="AlphaFoldDB" id="A0AAV8WIJ0"/>
<dbReference type="GO" id="GO:0005743">
    <property type="term" value="C:mitochondrial inner membrane"/>
    <property type="evidence" value="ECO:0007669"/>
    <property type="project" value="UniProtKB-SubCell"/>
</dbReference>
<evidence type="ECO:0000256" key="9">
    <source>
        <dbReference type="ARBA" id="ARBA00030608"/>
    </source>
</evidence>
<evidence type="ECO:0000256" key="3">
    <source>
        <dbReference type="ARBA" id="ARBA00018191"/>
    </source>
</evidence>
<comment type="similarity">
    <text evidence="2">Belongs to the complex I NDUFA11 subunit family.</text>
</comment>